<accession>A0A1Y3YZA9</accession>
<name>A0A1Y3YZA9_9BACE</name>
<comment type="caution">
    <text evidence="8">The sequence shown here is derived from an EMBL/GenBank/DDBJ whole genome shotgun (WGS) entry which is preliminary data.</text>
</comment>
<proteinExistence type="inferred from homology"/>
<feature type="domain" description="SusD-like N-terminal" evidence="7">
    <location>
        <begin position="84"/>
        <end position="220"/>
    </location>
</feature>
<keyword evidence="4" id="KW-0472">Membrane</keyword>
<reference evidence="9" key="1">
    <citation type="submission" date="2017-04" db="EMBL/GenBank/DDBJ databases">
        <title>Function of individual gut microbiota members based on whole genome sequencing of pure cultures obtained from chicken caecum.</title>
        <authorList>
            <person name="Medvecky M."/>
            <person name="Cejkova D."/>
            <person name="Polansky O."/>
            <person name="Karasova D."/>
            <person name="Kubasova T."/>
            <person name="Cizek A."/>
            <person name="Rychlik I."/>
        </authorList>
    </citation>
    <scope>NUCLEOTIDE SEQUENCE [LARGE SCALE GENOMIC DNA]</scope>
    <source>
        <strain evidence="9">An43</strain>
    </source>
</reference>
<evidence type="ECO:0000313" key="8">
    <source>
        <dbReference type="EMBL" id="OUO00700.1"/>
    </source>
</evidence>
<dbReference type="EMBL" id="NFII01000009">
    <property type="protein sequence ID" value="OUO00700.1"/>
    <property type="molecule type" value="Genomic_DNA"/>
</dbReference>
<keyword evidence="5" id="KW-0998">Cell outer membrane</keyword>
<evidence type="ECO:0000256" key="4">
    <source>
        <dbReference type="ARBA" id="ARBA00023136"/>
    </source>
</evidence>
<gene>
    <name evidence="8" type="ORF">B5F97_10735</name>
</gene>
<evidence type="ECO:0000259" key="7">
    <source>
        <dbReference type="Pfam" id="PF14322"/>
    </source>
</evidence>
<comment type="subcellular location">
    <subcellularLocation>
        <location evidence="1">Cell outer membrane</location>
    </subcellularLocation>
</comment>
<dbReference type="Pfam" id="PF07980">
    <property type="entry name" value="SusD_RagB"/>
    <property type="match status" value="1"/>
</dbReference>
<evidence type="ECO:0000256" key="3">
    <source>
        <dbReference type="ARBA" id="ARBA00022729"/>
    </source>
</evidence>
<evidence type="ECO:0000256" key="5">
    <source>
        <dbReference type="ARBA" id="ARBA00023237"/>
    </source>
</evidence>
<dbReference type="Proteomes" id="UP000195386">
    <property type="component" value="Unassembled WGS sequence"/>
</dbReference>
<protein>
    <submittedName>
        <fullName evidence="8">RagB/SusD family nutrient uptake outer membrane protein</fullName>
    </submittedName>
</protein>
<keyword evidence="3" id="KW-0732">Signal</keyword>
<sequence>MKKLIYILLSAGLCTSCNFLDTEIYDNPDAETIYQDETSCMSGLAGVYDVLGYAGAYGQYLWGDLDSGTDILVYNRSYGKDNLQPNLYTHNNTDGYIKDCWLALYDGINRANDFIDLINQRTDEQCGSARNKKMYIAEARALRALYYMNLVAYWGEVPLRLTPTRDLTTQLLEKSPQEAIYAQIIRDLKAAESGCLPADELNAPGRISRTTVQALLARAYIWQSGYPVYADTWEEARTYAKKVIDSNLHHLYGETDPAHQGYRDLFINMCSNRYDLEARESMFEVEFYGNGMDRSNECGKVGLYIGISQGVTTDPDVPYAYAWYDATKILYRLYLEDGLESDRDAEREYKVNVAKDKGDQRRWWTFADYTYKANDKTGKIEKNYLTDANLTSANNYGRTGNPGKWRAEYDPVRPWARNNSSINFPIMRFADVLLMFAEAENELNGPTDECIKALNRVRERSNARTLLQGEAGRTDNKENMRQLLFREQTRELCFEVPRHMELRRRGEQFYFDRIRMLYDQTAPENPNCGASSATVGYERSDVRSVPAYNISERNLYLPIPQCELSTNTICKQNERW</sequence>
<dbReference type="InterPro" id="IPR011990">
    <property type="entry name" value="TPR-like_helical_dom_sf"/>
</dbReference>
<dbReference type="InterPro" id="IPR012944">
    <property type="entry name" value="SusD_RagB_dom"/>
</dbReference>
<comment type="similarity">
    <text evidence="2">Belongs to the SusD family.</text>
</comment>
<dbReference type="SUPFAM" id="SSF48452">
    <property type="entry name" value="TPR-like"/>
    <property type="match status" value="1"/>
</dbReference>
<dbReference type="Pfam" id="PF14322">
    <property type="entry name" value="SusD-like_3"/>
    <property type="match status" value="1"/>
</dbReference>
<evidence type="ECO:0000313" key="9">
    <source>
        <dbReference type="Proteomes" id="UP000195386"/>
    </source>
</evidence>
<feature type="domain" description="RagB/SusD" evidence="6">
    <location>
        <begin position="326"/>
        <end position="576"/>
    </location>
</feature>
<evidence type="ECO:0000259" key="6">
    <source>
        <dbReference type="Pfam" id="PF07980"/>
    </source>
</evidence>
<dbReference type="RefSeq" id="WP_087426258.1">
    <property type="nucleotide sequence ID" value="NZ_NFII01000009.1"/>
</dbReference>
<evidence type="ECO:0000256" key="1">
    <source>
        <dbReference type="ARBA" id="ARBA00004442"/>
    </source>
</evidence>
<organism evidence="8 9">
    <name type="scientific">Bacteroides clarus</name>
    <dbReference type="NCBI Taxonomy" id="626929"/>
    <lineage>
        <taxon>Bacteria</taxon>
        <taxon>Pseudomonadati</taxon>
        <taxon>Bacteroidota</taxon>
        <taxon>Bacteroidia</taxon>
        <taxon>Bacteroidales</taxon>
        <taxon>Bacteroidaceae</taxon>
        <taxon>Bacteroides</taxon>
    </lineage>
</organism>
<dbReference type="InterPro" id="IPR033985">
    <property type="entry name" value="SusD-like_N"/>
</dbReference>
<dbReference type="GO" id="GO:0009279">
    <property type="term" value="C:cell outer membrane"/>
    <property type="evidence" value="ECO:0007669"/>
    <property type="project" value="UniProtKB-SubCell"/>
</dbReference>
<evidence type="ECO:0000256" key="2">
    <source>
        <dbReference type="ARBA" id="ARBA00006275"/>
    </source>
</evidence>
<dbReference type="Gene3D" id="1.25.40.390">
    <property type="match status" value="1"/>
</dbReference>
<dbReference type="AlphaFoldDB" id="A0A1Y3YZA9"/>